<evidence type="ECO:0000313" key="2">
    <source>
        <dbReference type="Proteomes" id="UP000547674"/>
    </source>
</evidence>
<comment type="caution">
    <text evidence="1">The sequence shown here is derived from an EMBL/GenBank/DDBJ whole genome shotgun (WGS) entry which is preliminary data.</text>
</comment>
<dbReference type="InterPro" id="IPR025293">
    <property type="entry name" value="YfiR/HmsC-like"/>
</dbReference>
<organism evidence="1 2">
    <name type="scientific">Eiseniibacteriota bacterium</name>
    <dbReference type="NCBI Taxonomy" id="2212470"/>
    <lineage>
        <taxon>Bacteria</taxon>
        <taxon>Candidatus Eiseniibacteriota</taxon>
    </lineage>
</organism>
<name>A0A7Y2H3U8_UNCEI</name>
<gene>
    <name evidence="1" type="ORF">HKN21_16865</name>
</gene>
<evidence type="ECO:0000313" key="1">
    <source>
        <dbReference type="EMBL" id="NNF08435.1"/>
    </source>
</evidence>
<dbReference type="Pfam" id="PF13689">
    <property type="entry name" value="DUF4154"/>
    <property type="match status" value="1"/>
</dbReference>
<reference evidence="1 2" key="1">
    <citation type="submission" date="2020-03" db="EMBL/GenBank/DDBJ databases">
        <title>Metabolic flexibility allows generalist bacteria to become dominant in a frequently disturbed ecosystem.</title>
        <authorList>
            <person name="Chen Y.-J."/>
            <person name="Leung P.M."/>
            <person name="Bay S.K."/>
            <person name="Hugenholtz P."/>
            <person name="Kessler A.J."/>
            <person name="Shelley G."/>
            <person name="Waite D.W."/>
            <person name="Cook P.L."/>
            <person name="Greening C."/>
        </authorList>
    </citation>
    <scope>NUCLEOTIDE SEQUENCE [LARGE SCALE GENOMIC DNA]</scope>
    <source>
        <strain evidence="1">SS_bin_28</strain>
    </source>
</reference>
<proteinExistence type="predicted"/>
<dbReference type="AlphaFoldDB" id="A0A7Y2H3U8"/>
<dbReference type="EMBL" id="JABDJR010000678">
    <property type="protein sequence ID" value="NNF08435.1"/>
    <property type="molecule type" value="Genomic_DNA"/>
</dbReference>
<accession>A0A7Y2H3U8</accession>
<protein>
    <submittedName>
        <fullName evidence="1">YfiR family protein</fullName>
    </submittedName>
</protein>
<sequence>MKQRHFNIHSIRLRQVLLGPLLVMVCALGVGVPSVGAESSPTEHEVKAAFIFYFAKFTSWPDSTFKNPKDPFVIGYFGEDPVVPALLNLIDGKSVAQHPFELRKINADSELSDLNILYISPSKRKLADEVLDSVQGTSILTISAMEGFIPSGGIVNFFIRNNRVRFDVNVEGGKEAGLEFRSKLLRIAANTERSE</sequence>
<dbReference type="Proteomes" id="UP000547674">
    <property type="component" value="Unassembled WGS sequence"/>
</dbReference>